<dbReference type="GO" id="GO:0003723">
    <property type="term" value="F:RNA binding"/>
    <property type="evidence" value="ECO:0007669"/>
    <property type="project" value="UniProtKB-UniRule"/>
</dbReference>
<dbReference type="Gene3D" id="3.30.230.70">
    <property type="entry name" value="GHMP Kinase, N-terminal domain"/>
    <property type="match status" value="2"/>
</dbReference>
<dbReference type="EMBL" id="VLTM01000037">
    <property type="protein sequence ID" value="KAA0161264.1"/>
    <property type="molecule type" value="Genomic_DNA"/>
</dbReference>
<evidence type="ECO:0000256" key="2">
    <source>
        <dbReference type="ARBA" id="ARBA00012416"/>
    </source>
</evidence>
<dbReference type="FunFam" id="3.30.230.70:FF:000001">
    <property type="entry name" value="Polyribonucleotide nucleotidyltransferase"/>
    <property type="match status" value="1"/>
</dbReference>
<evidence type="ECO:0000313" key="14">
    <source>
        <dbReference type="EMBL" id="KAA0163081.1"/>
    </source>
</evidence>
<dbReference type="InterPro" id="IPR015847">
    <property type="entry name" value="ExoRNase_PH_dom2"/>
</dbReference>
<keyword evidence="8" id="KW-0175">Coiled coil</keyword>
<keyword evidence="3" id="KW-0808">Transferase</keyword>
<evidence type="ECO:0000259" key="10">
    <source>
        <dbReference type="PROSITE" id="PS50126"/>
    </source>
</evidence>
<dbReference type="SUPFAM" id="SSF50249">
    <property type="entry name" value="Nucleic acid-binding proteins"/>
    <property type="match status" value="1"/>
</dbReference>
<feature type="compositionally biased region" description="Acidic residues" evidence="9">
    <location>
        <begin position="882"/>
        <end position="892"/>
    </location>
</feature>
<dbReference type="Proteomes" id="UP000323011">
    <property type="component" value="Unassembled WGS sequence"/>
</dbReference>
<evidence type="ECO:0000313" key="13">
    <source>
        <dbReference type="EMBL" id="KAA0161264.1"/>
    </source>
</evidence>
<dbReference type="SUPFAM" id="SSF55666">
    <property type="entry name" value="Ribonuclease PH domain 2-like"/>
    <property type="match status" value="2"/>
</dbReference>
<evidence type="ECO:0000256" key="1">
    <source>
        <dbReference type="ARBA" id="ARBA00007404"/>
    </source>
</evidence>
<feature type="domain" description="S1 motif" evidence="10">
    <location>
        <begin position="792"/>
        <end position="875"/>
    </location>
</feature>
<dbReference type="GO" id="GO:0005829">
    <property type="term" value="C:cytosol"/>
    <property type="evidence" value="ECO:0007669"/>
    <property type="project" value="TreeGrafter"/>
</dbReference>
<dbReference type="Proteomes" id="UP000322899">
    <property type="component" value="Unassembled WGS sequence"/>
</dbReference>
<evidence type="ECO:0000313" key="11">
    <source>
        <dbReference type="EMBL" id="KAA0153051.1"/>
    </source>
</evidence>
<dbReference type="Gene3D" id="3.30.1370.10">
    <property type="entry name" value="K Homology domain, type 1"/>
    <property type="match status" value="1"/>
</dbReference>
<dbReference type="GO" id="GO:0000965">
    <property type="term" value="P:mitochondrial RNA 3'-end processing"/>
    <property type="evidence" value="ECO:0007669"/>
    <property type="project" value="TreeGrafter"/>
</dbReference>
<dbReference type="InterPro" id="IPR036612">
    <property type="entry name" value="KH_dom_type_1_sf"/>
</dbReference>
<dbReference type="PROSITE" id="PS50084">
    <property type="entry name" value="KH_TYPE_1"/>
    <property type="match status" value="1"/>
</dbReference>
<dbReference type="InterPro" id="IPR003029">
    <property type="entry name" value="S1_domain"/>
</dbReference>
<dbReference type="Pfam" id="PF01138">
    <property type="entry name" value="RNase_PH"/>
    <property type="match status" value="2"/>
</dbReference>
<dbReference type="PANTHER" id="PTHR11252">
    <property type="entry name" value="POLYRIBONUCLEOTIDE NUCLEOTIDYLTRANSFERASE"/>
    <property type="match status" value="1"/>
</dbReference>
<dbReference type="CDD" id="cd11364">
    <property type="entry name" value="RNase_PH_PNPase_2"/>
    <property type="match status" value="1"/>
</dbReference>
<dbReference type="InterPro" id="IPR004087">
    <property type="entry name" value="KH_dom"/>
</dbReference>
<reference evidence="15 16" key="1">
    <citation type="submission" date="2019-07" db="EMBL/GenBank/DDBJ databases">
        <title>Genomes of Cafeteria roenbergensis.</title>
        <authorList>
            <person name="Fischer M.G."/>
            <person name="Hackl T."/>
            <person name="Roman M."/>
        </authorList>
    </citation>
    <scope>NUCLEOTIDE SEQUENCE [LARGE SCALE GENOMIC DNA]</scope>
    <source>
        <strain evidence="11 16">BVI</strain>
        <strain evidence="13 18">Cflag</strain>
        <strain evidence="14 15">E4-10P</strain>
        <strain evidence="12 17">RCC970-E3</strain>
    </source>
</reference>
<dbReference type="Proteomes" id="UP000324907">
    <property type="component" value="Unassembled WGS sequence"/>
</dbReference>
<dbReference type="SMART" id="SM00316">
    <property type="entry name" value="S1"/>
    <property type="match status" value="1"/>
</dbReference>
<dbReference type="GO" id="GO:0000175">
    <property type="term" value="F:3'-5'-RNA exonuclease activity"/>
    <property type="evidence" value="ECO:0007669"/>
    <property type="project" value="TreeGrafter"/>
</dbReference>
<dbReference type="InterPro" id="IPR036345">
    <property type="entry name" value="ExoRNase_PH_dom2_sf"/>
</dbReference>
<feature type="compositionally biased region" description="Low complexity" evidence="9">
    <location>
        <begin position="893"/>
        <end position="903"/>
    </location>
</feature>
<feature type="region of interest" description="Disordered" evidence="9">
    <location>
        <begin position="394"/>
        <end position="414"/>
    </location>
</feature>
<evidence type="ECO:0000313" key="16">
    <source>
        <dbReference type="Proteomes" id="UP000323011"/>
    </source>
</evidence>
<evidence type="ECO:0000256" key="3">
    <source>
        <dbReference type="ARBA" id="ARBA00022679"/>
    </source>
</evidence>
<dbReference type="EC" id="2.7.7.8" evidence="2"/>
<name>A0A5A8DH01_CAFRO</name>
<dbReference type="SUPFAM" id="SSF54211">
    <property type="entry name" value="Ribosomal protein S5 domain 2-like"/>
    <property type="match status" value="2"/>
</dbReference>
<sequence length="1099" mass="114197">MELPDNPDLNIPWDSDTRLTRLMPDYTGARVERTIAGRSFSLETGRLGPFADGLVTARYGDSVVMASVVAKHEELPASFLPLSVEYREKSFAAGFIPTTWTRREGMLSDREILGARVLDRTVRPLFLKGFARETQIVASLLAVEEDCAPEVVGVAAAAAALMTSDVPWRGPAAAIRVGWVNGEPVINPSVDQQEASALHLLYSGTRDRCLMLEVGASELEEECLIEALRAAQAGLAPLLDLQEELAGLAGRAKRTGAAPVGVPEDIQAAASADIGEASRHLFSVALSKSARGVRQGILQSQCVERLREAFPDAPAWQLEAAAGKVTAAAVRENIIRAASAELPPSVGVLRLRRPARTAAEIAAMGRSGGALAGGAAAEAGSRVGGLASRVSAQAAVSEEGGEDGAGSARPRATGTSLESLGFKVDMEADGVMAVDPFGPARAAQLEPCTLVGGGRVDGRDSEQIRPLQCEVSVLPVVHGSSVFARGGTQVLCTTTLGPPEIAQMLRPVGGGPTLKSFMLHYDFPPYSTNNTGRVGGFNRRMIGHGNLAEKALAPVMPSDDDFRFTVRVTSEVTGSDGSSSMATVTGATLALMDAGVPIRRPVAGVSVGMVTEPSVASDGGGRFVLLTDIVGMEDHAGDMDFKVAGSRLGVTAAQLDIKLDGGVPLPLLEAALWRAAEARCRILDSVDDAMPKRRLGLKETAPRMELLPVPFIKRGMLIGPGGATIRRIQRESGASVRLLPDGDYAQVFARGEESLIVARQLIGEALVGNEERGGPGGSYGMHVEAAPAVEVGEEVTVCVRQLTDFGAICTVEGRTGGSGAGGMVEGLLHVSEMRMPDGTSRPRQPAAVAKVGELLRARVVDVDPKMRAKFSMDDVDQTIPEPEPEAEPEAEAEAGAGASQGQSRQGGGGWLDDAGTSAPAKTFVAGSAEDLAALRAELALARQEAAAARREAAAAREVAARPAQAETSVAAPPAAEAPRGVVANAVAAADQAEAASQSSGPAATTARAAGTDSETDAEALRRAGRSPAFAGHKVVRTFKGGRPDPAALAAHVDATAAAVAMAMGRDPKLARQGIDSIWSEAAASKYRGNSSKPARTYRR</sequence>
<dbReference type="Gene3D" id="2.40.50.140">
    <property type="entry name" value="Nucleic acid-binding proteins"/>
    <property type="match status" value="1"/>
</dbReference>
<dbReference type="SMART" id="SM00322">
    <property type="entry name" value="KH"/>
    <property type="match status" value="1"/>
</dbReference>
<evidence type="ECO:0000313" key="15">
    <source>
        <dbReference type="Proteomes" id="UP000322899"/>
    </source>
</evidence>
<dbReference type="InterPro" id="IPR027408">
    <property type="entry name" value="PNPase/RNase_PH_dom_sf"/>
</dbReference>
<keyword evidence="16" id="KW-1185">Reference proteome</keyword>
<dbReference type="InterPro" id="IPR020568">
    <property type="entry name" value="Ribosomal_Su5_D2-typ_SF"/>
</dbReference>
<evidence type="ECO:0000256" key="5">
    <source>
        <dbReference type="ARBA" id="ARBA00022884"/>
    </source>
</evidence>
<dbReference type="GO" id="GO:0004654">
    <property type="term" value="F:polyribonucleotide nucleotidyltransferase activity"/>
    <property type="evidence" value="ECO:0007669"/>
    <property type="project" value="UniProtKB-EC"/>
</dbReference>
<dbReference type="OrthoDB" id="437922at2759"/>
<evidence type="ECO:0000256" key="7">
    <source>
        <dbReference type="PROSITE-ProRule" id="PRU00117"/>
    </source>
</evidence>
<dbReference type="Pfam" id="PF03725">
    <property type="entry name" value="RNase_PH_C"/>
    <property type="match status" value="1"/>
</dbReference>
<protein>
    <recommendedName>
        <fullName evidence="2">polyribonucleotide nucleotidyltransferase</fullName>
        <ecNumber evidence="2">2.7.7.8</ecNumber>
    </recommendedName>
    <alternativeName>
        <fullName evidence="6">Polynucleotide phosphorylase 1</fullName>
    </alternativeName>
</protein>
<keyword evidence="5 7" id="KW-0694">RNA-binding</keyword>
<comment type="similarity">
    <text evidence="1">Belongs to the polyribonucleotide nucleotidyltransferase family.</text>
</comment>
<feature type="coiled-coil region" evidence="8">
    <location>
        <begin position="924"/>
        <end position="958"/>
    </location>
</feature>
<evidence type="ECO:0000313" key="18">
    <source>
        <dbReference type="Proteomes" id="UP000325113"/>
    </source>
</evidence>
<dbReference type="Proteomes" id="UP000325113">
    <property type="component" value="Unassembled WGS sequence"/>
</dbReference>
<evidence type="ECO:0000256" key="8">
    <source>
        <dbReference type="SAM" id="Coils"/>
    </source>
</evidence>
<dbReference type="OMA" id="GANFCSL"/>
<dbReference type="GO" id="GO:0000958">
    <property type="term" value="P:mitochondrial mRNA catabolic process"/>
    <property type="evidence" value="ECO:0007669"/>
    <property type="project" value="TreeGrafter"/>
</dbReference>
<gene>
    <name evidence="14" type="ORF">FNF27_07988</name>
    <name evidence="12" type="ORF">FNF28_06405</name>
    <name evidence="11" type="ORF">FNF29_03570</name>
    <name evidence="13" type="ORF">FNF31_03877</name>
</gene>
<dbReference type="EMBL" id="VLTO01000115">
    <property type="protein sequence ID" value="KAA0163081.1"/>
    <property type="molecule type" value="Genomic_DNA"/>
</dbReference>
<evidence type="ECO:0000313" key="17">
    <source>
        <dbReference type="Proteomes" id="UP000324907"/>
    </source>
</evidence>
<dbReference type="InterPro" id="IPR012340">
    <property type="entry name" value="NA-bd_OB-fold"/>
</dbReference>
<evidence type="ECO:0000256" key="9">
    <source>
        <dbReference type="SAM" id="MobiDB-lite"/>
    </source>
</evidence>
<dbReference type="EMBL" id="VLTN01000018">
    <property type="protein sequence ID" value="KAA0153051.1"/>
    <property type="molecule type" value="Genomic_DNA"/>
</dbReference>
<evidence type="ECO:0000256" key="4">
    <source>
        <dbReference type="ARBA" id="ARBA00022695"/>
    </source>
</evidence>
<dbReference type="CDD" id="cd02393">
    <property type="entry name" value="KH-I_PNPase"/>
    <property type="match status" value="1"/>
</dbReference>
<dbReference type="InterPro" id="IPR004088">
    <property type="entry name" value="KH_dom_type_1"/>
</dbReference>
<dbReference type="GO" id="GO:0005739">
    <property type="term" value="C:mitochondrion"/>
    <property type="evidence" value="ECO:0007669"/>
    <property type="project" value="TreeGrafter"/>
</dbReference>
<feature type="region of interest" description="Disordered" evidence="9">
    <location>
        <begin position="993"/>
        <end position="1025"/>
    </location>
</feature>
<keyword evidence="4" id="KW-0548">Nucleotidyltransferase</keyword>
<evidence type="ECO:0000313" key="12">
    <source>
        <dbReference type="EMBL" id="KAA0158105.1"/>
    </source>
</evidence>
<accession>A0A5A8DH01</accession>
<dbReference type="PROSITE" id="PS50126">
    <property type="entry name" value="S1"/>
    <property type="match status" value="1"/>
</dbReference>
<organism evidence="14 15">
    <name type="scientific">Cafeteria roenbergensis</name>
    <name type="common">Marine flagellate</name>
    <dbReference type="NCBI Taxonomy" id="33653"/>
    <lineage>
        <taxon>Eukaryota</taxon>
        <taxon>Sar</taxon>
        <taxon>Stramenopiles</taxon>
        <taxon>Bigyra</taxon>
        <taxon>Opalozoa</taxon>
        <taxon>Bicosoecida</taxon>
        <taxon>Cafeteriaceae</taxon>
        <taxon>Cafeteria</taxon>
    </lineage>
</organism>
<evidence type="ECO:0000256" key="6">
    <source>
        <dbReference type="ARBA" id="ARBA00031451"/>
    </source>
</evidence>
<comment type="caution">
    <text evidence="14">The sequence shown here is derived from an EMBL/GenBank/DDBJ whole genome shotgun (WGS) entry which is preliminary data.</text>
</comment>
<dbReference type="AlphaFoldDB" id="A0A5A8DH01"/>
<dbReference type="EMBL" id="VLTL01000160">
    <property type="protein sequence ID" value="KAA0158105.1"/>
    <property type="molecule type" value="Genomic_DNA"/>
</dbReference>
<dbReference type="Pfam" id="PF00013">
    <property type="entry name" value="KH_1"/>
    <property type="match status" value="1"/>
</dbReference>
<dbReference type="PANTHER" id="PTHR11252:SF0">
    <property type="entry name" value="POLYRIBONUCLEOTIDE NUCLEOTIDYLTRANSFERASE 1, MITOCHONDRIAL"/>
    <property type="match status" value="1"/>
</dbReference>
<proteinExistence type="inferred from homology"/>
<feature type="region of interest" description="Disordered" evidence="9">
    <location>
        <begin position="871"/>
        <end position="915"/>
    </location>
</feature>
<dbReference type="InterPro" id="IPR001247">
    <property type="entry name" value="ExoRNase_PH_dom1"/>
</dbReference>
<dbReference type="InterPro" id="IPR012162">
    <property type="entry name" value="PNPase"/>
</dbReference>
<feature type="compositionally biased region" description="Low complexity" evidence="9">
    <location>
        <begin position="1002"/>
        <end position="1011"/>
    </location>
</feature>
<dbReference type="SUPFAM" id="SSF54791">
    <property type="entry name" value="Eukaryotic type KH-domain (KH-domain type I)"/>
    <property type="match status" value="1"/>
</dbReference>